<reference evidence="1 2" key="1">
    <citation type="submission" date="2021-03" db="EMBL/GenBank/DDBJ databases">
        <title>Genomic and phenotypic characterization of Chloracidobacterium isolates provides evidence for multiple species.</title>
        <authorList>
            <person name="Saini M.K."/>
            <person name="Costas A.M.G."/>
            <person name="Tank M."/>
            <person name="Bryant D.A."/>
        </authorList>
    </citation>
    <scope>NUCLEOTIDE SEQUENCE [LARGE SCALE GENOMIC DNA]</scope>
    <source>
        <strain evidence="1 2">N</strain>
    </source>
</reference>
<gene>
    <name evidence="1" type="ORF">J8C05_09540</name>
</gene>
<proteinExistence type="predicted"/>
<evidence type="ECO:0000313" key="1">
    <source>
        <dbReference type="EMBL" id="QUV93606.1"/>
    </source>
</evidence>
<dbReference type="EMBL" id="CP072642">
    <property type="protein sequence ID" value="QUV93606.1"/>
    <property type="molecule type" value="Genomic_DNA"/>
</dbReference>
<name>A0ABX8B277_9BACT</name>
<accession>A0ABX8B277</accession>
<keyword evidence="2" id="KW-1185">Reference proteome</keyword>
<organism evidence="1 2">
    <name type="scientific">Chloracidobacterium sp. N</name>
    <dbReference type="NCBI Taxonomy" id="2821540"/>
    <lineage>
        <taxon>Bacteria</taxon>
        <taxon>Pseudomonadati</taxon>
        <taxon>Acidobacteriota</taxon>
        <taxon>Terriglobia</taxon>
        <taxon>Terriglobales</taxon>
        <taxon>Acidobacteriaceae</taxon>
        <taxon>Chloracidobacterium</taxon>
        <taxon>Chloracidobacterium aggregatum</taxon>
    </lineage>
</organism>
<protein>
    <submittedName>
        <fullName evidence="1">Uncharacterized protein</fullName>
    </submittedName>
</protein>
<dbReference type="RefSeq" id="WP_014100438.1">
    <property type="nucleotide sequence ID" value="NZ_CP072642.1"/>
</dbReference>
<dbReference type="Proteomes" id="UP000677668">
    <property type="component" value="Chromosome 1"/>
</dbReference>
<evidence type="ECO:0000313" key="2">
    <source>
        <dbReference type="Proteomes" id="UP000677668"/>
    </source>
</evidence>
<sequence>MGQMVKICEENRFSTFVKSKKSEGYRDLERWQRWFAERGIPSIIASTASGYALYRNGLIQVDIHDDSPARAAA</sequence>